<sequence length="544" mass="59491">MTNRGELSGAELDRIGHIGENFFSGLCLRARLNCSKLEPDKTGKDFIVEFDLAEPNKKMSFDKRPPPIQVVVQVKTILAKNKTARVTLSVAERLVKDSHPAVICILKIDKDDRIISMHLNHLFDDQLGRVLERLRRCSKNGDTKLHLKTITFAATTANAIPLEAEALSLALERLANAGMLEYADAKKRQCSELGYDEYGFTGRFSLSDVPVDEVIDGFLGLRDLPIQQLFTTERRFNIELPEAEAASGTIRITPNAQFSATIVITAVSTKETLALDSDFLVVPPGITGASGYAASFTTKLGIFVLRLGKWTFTQSGGFDRNAEHLSGEWIEFLLCAKILSLGAISISVHAKGNRTPFSIVTDNHPQAEWTSVLENYLAIVRKLEVINSKAGAHSRKFSLEQVWARRHEIDALAAVCTTGGTIVDIATDAGTFPPLEAEQGVFMTAVDIGCGWIGVFLPIEVTTVGAVSGVLWQGRQRGDVLLEQIVGDDVSHQFEQFRAKMKKISNVTTVIFQEPHASSNEGFARIEYSGGGDEIVTTASPTAL</sequence>
<evidence type="ECO:0000313" key="1">
    <source>
        <dbReference type="EMBL" id="MBB5576695.1"/>
    </source>
</evidence>
<gene>
    <name evidence="1" type="ORF">GGD50_005340</name>
</gene>
<reference evidence="1 2" key="1">
    <citation type="submission" date="2020-08" db="EMBL/GenBank/DDBJ databases">
        <title>Genomic Encyclopedia of Type Strains, Phase IV (KMG-V): Genome sequencing to study the core and pangenomes of soil and plant-associated prokaryotes.</title>
        <authorList>
            <person name="Whitman W."/>
        </authorList>
    </citation>
    <scope>NUCLEOTIDE SEQUENCE [LARGE SCALE GENOMIC DNA]</scope>
    <source>
        <strain evidence="1 2">SEMIA 4064</strain>
    </source>
</reference>
<name>A0A7W9D3Z1_9HYPH</name>
<dbReference type="EMBL" id="JACHBI010000014">
    <property type="protein sequence ID" value="MBB5576695.1"/>
    <property type="molecule type" value="Genomic_DNA"/>
</dbReference>
<accession>A0A7W9D3Z1</accession>
<dbReference type="Proteomes" id="UP000549882">
    <property type="component" value="Unassembled WGS sequence"/>
</dbReference>
<evidence type="ECO:0008006" key="3">
    <source>
        <dbReference type="Google" id="ProtNLM"/>
    </source>
</evidence>
<proteinExistence type="predicted"/>
<organism evidence="1 2">
    <name type="scientific">Rhizobium paranaense</name>
    <dbReference type="NCBI Taxonomy" id="1650438"/>
    <lineage>
        <taxon>Bacteria</taxon>
        <taxon>Pseudomonadati</taxon>
        <taxon>Pseudomonadota</taxon>
        <taxon>Alphaproteobacteria</taxon>
        <taxon>Hyphomicrobiales</taxon>
        <taxon>Rhizobiaceae</taxon>
        <taxon>Rhizobium/Agrobacterium group</taxon>
        <taxon>Rhizobium</taxon>
    </lineage>
</organism>
<dbReference type="RefSeq" id="WP_183940079.1">
    <property type="nucleotide sequence ID" value="NZ_JACHBI010000014.1"/>
</dbReference>
<comment type="caution">
    <text evidence="1">The sequence shown here is derived from an EMBL/GenBank/DDBJ whole genome shotgun (WGS) entry which is preliminary data.</text>
</comment>
<evidence type="ECO:0000313" key="2">
    <source>
        <dbReference type="Proteomes" id="UP000549882"/>
    </source>
</evidence>
<protein>
    <recommendedName>
        <fullName evidence="3">DUF4365 domain-containing protein</fullName>
    </recommendedName>
</protein>
<keyword evidence="2" id="KW-1185">Reference proteome</keyword>
<dbReference type="AlphaFoldDB" id="A0A7W9D3Z1"/>